<evidence type="ECO:0000313" key="11">
    <source>
        <dbReference type="EMBL" id="SEA70410.1"/>
    </source>
</evidence>
<feature type="domain" description="ABC transmembrane type-2" evidence="10">
    <location>
        <begin position="33"/>
        <end position="257"/>
    </location>
</feature>
<reference evidence="11 12" key="1">
    <citation type="submission" date="2016-10" db="EMBL/GenBank/DDBJ databases">
        <authorList>
            <person name="de Groot N.N."/>
        </authorList>
    </citation>
    <scope>NUCLEOTIDE SEQUENCE [LARGE SCALE GENOMIC DNA]</scope>
    <source>
        <strain evidence="11 12">ATCC 29281</strain>
    </source>
</reference>
<organism evidence="11 12">
    <name type="scientific">Lonsdalea quercina</name>
    <dbReference type="NCBI Taxonomy" id="71657"/>
    <lineage>
        <taxon>Bacteria</taxon>
        <taxon>Pseudomonadati</taxon>
        <taxon>Pseudomonadota</taxon>
        <taxon>Gammaproteobacteria</taxon>
        <taxon>Enterobacterales</taxon>
        <taxon>Pectobacteriaceae</taxon>
        <taxon>Lonsdalea</taxon>
    </lineage>
</organism>
<gene>
    <name evidence="11" type="ORF">SAMN02982996_02254</name>
</gene>
<evidence type="ECO:0000313" key="12">
    <source>
        <dbReference type="Proteomes" id="UP000187280"/>
    </source>
</evidence>
<feature type="transmembrane region" description="Helical" evidence="9">
    <location>
        <begin position="110"/>
        <end position="137"/>
    </location>
</feature>
<evidence type="ECO:0000256" key="5">
    <source>
        <dbReference type="ARBA" id="ARBA00022692"/>
    </source>
</evidence>
<evidence type="ECO:0000259" key="10">
    <source>
        <dbReference type="PROSITE" id="PS51012"/>
    </source>
</evidence>
<keyword evidence="5 9" id="KW-0812">Transmembrane</keyword>
<dbReference type="GO" id="GO:0005886">
    <property type="term" value="C:plasma membrane"/>
    <property type="evidence" value="ECO:0007669"/>
    <property type="project" value="UniProtKB-SubCell"/>
</dbReference>
<keyword evidence="7" id="KW-0762">Sugar transport</keyword>
<dbReference type="STRING" id="71657.SAMN02982996_02254"/>
<keyword evidence="12" id="KW-1185">Reference proteome</keyword>
<dbReference type="PANTHER" id="PTHR30413">
    <property type="entry name" value="INNER MEMBRANE TRANSPORT PERMEASE"/>
    <property type="match status" value="1"/>
</dbReference>
<sequence>MLLGLLKAISRYRGFILDSIKRDFQSRYQSSFLGALWLIFQPIAMIAVYTLIFSELMRARMSDMSGPYAYSIYLCSGVLTWGLFSETLNGLVNVFIANANILKKLSFPRICLPIIVASSAFINFLIIFSLFLLFLVFSGNFPGWIFFSIIPLLIIQMLFSVGLGVFLGVMNVFVRDIGQFVSILLQFWFWFTPIVYVSSTIPEWARDALKYNPMANLIEGYQSVMLYHRAPDWNSLWPVTLIAIVLFVLGWKMFKKHSADIVDEL</sequence>
<evidence type="ECO:0000256" key="8">
    <source>
        <dbReference type="ARBA" id="ARBA00023136"/>
    </source>
</evidence>
<keyword evidence="6 9" id="KW-1133">Transmembrane helix</keyword>
<feature type="transmembrane region" description="Helical" evidence="9">
    <location>
        <begin position="71"/>
        <end position="98"/>
    </location>
</feature>
<evidence type="ECO:0000256" key="3">
    <source>
        <dbReference type="ARBA" id="ARBA00022448"/>
    </source>
</evidence>
<keyword evidence="8 9" id="KW-0472">Membrane</keyword>
<dbReference type="GO" id="GO:0140359">
    <property type="term" value="F:ABC-type transporter activity"/>
    <property type="evidence" value="ECO:0007669"/>
    <property type="project" value="InterPro"/>
</dbReference>
<evidence type="ECO:0000256" key="6">
    <source>
        <dbReference type="ARBA" id="ARBA00022989"/>
    </source>
</evidence>
<feature type="transmembrane region" description="Helical" evidence="9">
    <location>
        <begin position="180"/>
        <end position="201"/>
    </location>
</feature>
<keyword evidence="4 9" id="KW-1003">Cell membrane</keyword>
<comment type="subcellular location">
    <subcellularLocation>
        <location evidence="9">Cell inner membrane</location>
        <topology evidence="9">Multi-pass membrane protein</topology>
    </subcellularLocation>
    <subcellularLocation>
        <location evidence="1">Cell membrane</location>
        <topology evidence="1">Multi-pass membrane protein</topology>
    </subcellularLocation>
</comment>
<feature type="transmembrane region" description="Helical" evidence="9">
    <location>
        <begin position="31"/>
        <end position="51"/>
    </location>
</feature>
<dbReference type="EMBL" id="FNQS01000007">
    <property type="protein sequence ID" value="SEA70410.1"/>
    <property type="molecule type" value="Genomic_DNA"/>
</dbReference>
<name>A0A1H4DD80_9GAMM</name>
<evidence type="ECO:0000256" key="1">
    <source>
        <dbReference type="ARBA" id="ARBA00004651"/>
    </source>
</evidence>
<keyword evidence="7" id="KW-0625">Polysaccharide transport</keyword>
<dbReference type="GeneID" id="97765123"/>
<protein>
    <recommendedName>
        <fullName evidence="9">Transport permease protein</fullName>
    </recommendedName>
</protein>
<evidence type="ECO:0000256" key="4">
    <source>
        <dbReference type="ARBA" id="ARBA00022475"/>
    </source>
</evidence>
<evidence type="ECO:0000256" key="7">
    <source>
        <dbReference type="ARBA" id="ARBA00023047"/>
    </source>
</evidence>
<dbReference type="Proteomes" id="UP000187280">
    <property type="component" value="Unassembled WGS sequence"/>
</dbReference>
<accession>A0A1H4DD80</accession>
<dbReference type="PANTHER" id="PTHR30413:SF10">
    <property type="entry name" value="CAPSULE POLYSACCHARIDE EXPORT INNER-MEMBRANE PROTEIN CTRC"/>
    <property type="match status" value="1"/>
</dbReference>
<dbReference type="InterPro" id="IPR013525">
    <property type="entry name" value="ABC2_TM"/>
</dbReference>
<dbReference type="GO" id="GO:0015774">
    <property type="term" value="P:polysaccharide transport"/>
    <property type="evidence" value="ECO:0007669"/>
    <property type="project" value="UniProtKB-KW"/>
</dbReference>
<dbReference type="GO" id="GO:0015920">
    <property type="term" value="P:lipopolysaccharide transport"/>
    <property type="evidence" value="ECO:0007669"/>
    <property type="project" value="TreeGrafter"/>
</dbReference>
<proteinExistence type="inferred from homology"/>
<keyword evidence="3 9" id="KW-0813">Transport</keyword>
<comment type="similarity">
    <text evidence="2 9">Belongs to the ABC-2 integral membrane protein family.</text>
</comment>
<dbReference type="PROSITE" id="PS51012">
    <property type="entry name" value="ABC_TM2"/>
    <property type="match status" value="1"/>
</dbReference>
<evidence type="ECO:0000256" key="2">
    <source>
        <dbReference type="ARBA" id="ARBA00007783"/>
    </source>
</evidence>
<feature type="transmembrane region" description="Helical" evidence="9">
    <location>
        <begin position="235"/>
        <end position="254"/>
    </location>
</feature>
<dbReference type="AlphaFoldDB" id="A0A1H4DD80"/>
<dbReference type="RefSeq" id="WP_026742152.1">
    <property type="nucleotide sequence ID" value="NZ_FNQS01000007.1"/>
</dbReference>
<feature type="transmembrane region" description="Helical" evidence="9">
    <location>
        <begin position="143"/>
        <end position="168"/>
    </location>
</feature>
<dbReference type="Pfam" id="PF01061">
    <property type="entry name" value="ABC2_membrane"/>
    <property type="match status" value="1"/>
</dbReference>
<dbReference type="InterPro" id="IPR047817">
    <property type="entry name" value="ABC2_TM_bact-type"/>
</dbReference>
<evidence type="ECO:0000256" key="9">
    <source>
        <dbReference type="RuleBase" id="RU361157"/>
    </source>
</evidence>